<proteinExistence type="inferred from homology"/>
<reference evidence="2" key="1">
    <citation type="journal article" date="2013" name="Environ. Microbiol.">
        <title>Seasonally variable intestinal metagenomes of the red palm weevil (Rhynchophorus ferrugineus).</title>
        <authorList>
            <person name="Jia S."/>
            <person name="Zhang X."/>
            <person name="Zhang G."/>
            <person name="Yin A."/>
            <person name="Zhang S."/>
            <person name="Li F."/>
            <person name="Wang L."/>
            <person name="Zhao D."/>
            <person name="Yun Q."/>
            <person name="Tala"/>
            <person name="Wang J."/>
            <person name="Sun G."/>
            <person name="Baabdullah M."/>
            <person name="Yu X."/>
            <person name="Hu S."/>
            <person name="Al-Mssallem I.S."/>
            <person name="Yu J."/>
        </authorList>
    </citation>
    <scope>NUCLEOTIDE SEQUENCE</scope>
</reference>
<name>A0A060CIV9_9GAMM</name>
<dbReference type="Pfam" id="PF00343">
    <property type="entry name" value="Phosphorylase"/>
    <property type="match status" value="1"/>
</dbReference>
<dbReference type="AlphaFoldDB" id="A0A060CIV9"/>
<evidence type="ECO:0000256" key="1">
    <source>
        <dbReference type="ARBA" id="ARBA00006047"/>
    </source>
</evidence>
<organism evidence="2">
    <name type="scientific">uncultured Photorhabdus sp</name>
    <dbReference type="NCBI Taxonomy" id="344010"/>
    <lineage>
        <taxon>Bacteria</taxon>
        <taxon>Pseudomonadati</taxon>
        <taxon>Pseudomonadota</taxon>
        <taxon>Gammaproteobacteria</taxon>
        <taxon>Enterobacterales</taxon>
        <taxon>Morganellaceae</taxon>
        <taxon>Photorhabdus</taxon>
        <taxon>environmental samples</taxon>
    </lineage>
</organism>
<protein>
    <submittedName>
        <fullName evidence="2">Phosphorylase</fullName>
    </submittedName>
</protein>
<comment type="similarity">
    <text evidence="1">Belongs to the glycogen phosphorylase family.</text>
</comment>
<evidence type="ECO:0000313" key="2">
    <source>
        <dbReference type="EMBL" id="AIA92970.1"/>
    </source>
</evidence>
<accession>A0A060CIV9</accession>
<dbReference type="Gene3D" id="3.40.50.2000">
    <property type="entry name" value="Glycogen Phosphorylase B"/>
    <property type="match status" value="1"/>
</dbReference>
<dbReference type="EMBL" id="KF125641">
    <property type="protein sequence ID" value="AIA92970.1"/>
    <property type="molecule type" value="Genomic_DNA"/>
</dbReference>
<dbReference type="GO" id="GO:0005975">
    <property type="term" value="P:carbohydrate metabolic process"/>
    <property type="evidence" value="ECO:0007669"/>
    <property type="project" value="InterPro"/>
</dbReference>
<dbReference type="GO" id="GO:0008184">
    <property type="term" value="F:glycogen phosphorylase activity"/>
    <property type="evidence" value="ECO:0007669"/>
    <property type="project" value="InterPro"/>
</dbReference>
<sequence>MGYSASHLMMALRQKRRMTGSGPATPGFRHNAALDVQVGLGGKIVQERWEPAFILQGEAWDLPVIGYGNGVVQPLRLWQAKHAHPFNLSKFNDGDFCGQSNKALMRKS</sequence>
<dbReference type="SUPFAM" id="SSF53756">
    <property type="entry name" value="UDP-Glycosyltransferase/glycogen phosphorylase"/>
    <property type="match status" value="1"/>
</dbReference>
<dbReference type="InterPro" id="IPR000811">
    <property type="entry name" value="Glyco_trans_35"/>
</dbReference>